<evidence type="ECO:0000256" key="1">
    <source>
        <dbReference type="ARBA" id="ARBA00001420"/>
    </source>
</evidence>
<organism evidence="8 9">
    <name type="scientific">Flaviflagellibacter deserti</name>
    <dbReference type="NCBI Taxonomy" id="2267266"/>
    <lineage>
        <taxon>Bacteria</taxon>
        <taxon>Pseudomonadati</taxon>
        <taxon>Pseudomonadota</taxon>
        <taxon>Alphaproteobacteria</taxon>
        <taxon>Hyphomicrobiales</taxon>
        <taxon>Flaviflagellibacter</taxon>
    </lineage>
</organism>
<gene>
    <name evidence="8" type="ORF">ACFPFW_16415</name>
</gene>
<evidence type="ECO:0000313" key="9">
    <source>
        <dbReference type="Proteomes" id="UP001595796"/>
    </source>
</evidence>
<evidence type="ECO:0000256" key="3">
    <source>
        <dbReference type="ARBA" id="ARBA00023239"/>
    </source>
</evidence>
<dbReference type="InterPro" id="IPR010611">
    <property type="entry name" value="3D_dom"/>
</dbReference>
<dbReference type="PANTHER" id="PTHR30124">
    <property type="entry name" value="MEMBRANE-BOUND LYTIC MUREIN TRANSGLYCOSYLASE A"/>
    <property type="match status" value="1"/>
</dbReference>
<dbReference type="SMART" id="SM00925">
    <property type="entry name" value="MltA"/>
    <property type="match status" value="1"/>
</dbReference>
<evidence type="ECO:0000256" key="5">
    <source>
        <dbReference type="ARBA" id="ARBA00030918"/>
    </source>
</evidence>
<accession>A0ABV9Z633</accession>
<dbReference type="CDD" id="cd14485">
    <property type="entry name" value="mltA_like_LT_A"/>
    <property type="match status" value="1"/>
</dbReference>
<dbReference type="Pfam" id="PF03562">
    <property type="entry name" value="MltA"/>
    <property type="match status" value="1"/>
</dbReference>
<protein>
    <recommendedName>
        <fullName evidence="2">peptidoglycan lytic exotransglycosylase</fullName>
        <ecNumber evidence="2">4.2.2.n1</ecNumber>
    </recommendedName>
    <alternativeName>
        <fullName evidence="5">Murein hydrolase A</fullName>
    </alternativeName>
</protein>
<evidence type="ECO:0000256" key="4">
    <source>
        <dbReference type="ARBA" id="ARBA00023316"/>
    </source>
</evidence>
<name>A0ABV9Z633_9HYPH</name>
<dbReference type="Proteomes" id="UP001595796">
    <property type="component" value="Unassembled WGS sequence"/>
</dbReference>
<dbReference type="Gene3D" id="2.40.40.10">
    <property type="entry name" value="RlpA-like domain"/>
    <property type="match status" value="2"/>
</dbReference>
<dbReference type="InterPro" id="IPR026044">
    <property type="entry name" value="MltA"/>
</dbReference>
<comment type="caution">
    <text evidence="8">The sequence shown here is derived from an EMBL/GenBank/DDBJ whole genome shotgun (WGS) entry which is preliminary data.</text>
</comment>
<proteinExistence type="predicted"/>
<dbReference type="EC" id="4.2.2.n1" evidence="2"/>
<dbReference type="Pfam" id="PF06725">
    <property type="entry name" value="3D"/>
    <property type="match status" value="1"/>
</dbReference>
<keyword evidence="9" id="KW-1185">Reference proteome</keyword>
<evidence type="ECO:0000256" key="2">
    <source>
        <dbReference type="ARBA" id="ARBA00012587"/>
    </source>
</evidence>
<dbReference type="CDD" id="cd14668">
    <property type="entry name" value="mlta_B"/>
    <property type="match status" value="1"/>
</dbReference>
<feature type="chain" id="PRO_5046989476" description="peptidoglycan lytic exotransglycosylase" evidence="6">
    <location>
        <begin position="24"/>
        <end position="350"/>
    </location>
</feature>
<dbReference type="EMBL" id="JBHSJF010000008">
    <property type="protein sequence ID" value="MFC5069602.1"/>
    <property type="molecule type" value="Genomic_DNA"/>
</dbReference>
<dbReference type="InterPro" id="IPR005300">
    <property type="entry name" value="MltA_B"/>
</dbReference>
<keyword evidence="4" id="KW-0961">Cell wall biogenesis/degradation</keyword>
<dbReference type="RefSeq" id="WP_379771612.1">
    <property type="nucleotide sequence ID" value="NZ_JBHSJF010000008.1"/>
</dbReference>
<dbReference type="InterPro" id="IPR036908">
    <property type="entry name" value="RlpA-like_sf"/>
</dbReference>
<sequence length="350" mass="36978">MAAARAAGAALAILIASVTAAGAQPSGVSLAPVSFAALPGWAADDQSAAFATFVSSCRKPKPGPVLPAGRSLKAACLAALHENIRNPAATRTFFERHFEPFVVNGADNGFYTGYFEPEFTGSPRRNAVHSEPLLALPRKMRNPAPDRAAIEGGAFSGQKLELVWLDPVDAFFVHIQGSARIRLDDGKVIRVRFAGRNGLPFTPIGRVLVQRGELTLEQADMAGIRAWLAAHPDQARALMRENKSYIFFRPDTGRAAEAGPIGGSGLALTAGRSIAIDDQIWPYGIPVWIDAPLPSGDFRRLTVAQDTGAAIKGAARADIFLGAGVEAGAEAGQLKHSGTFVVLLPRRAGR</sequence>
<reference evidence="9" key="1">
    <citation type="journal article" date="2019" name="Int. J. Syst. Evol. Microbiol.">
        <title>The Global Catalogue of Microorganisms (GCM) 10K type strain sequencing project: providing services to taxonomists for standard genome sequencing and annotation.</title>
        <authorList>
            <consortium name="The Broad Institute Genomics Platform"/>
            <consortium name="The Broad Institute Genome Sequencing Center for Infectious Disease"/>
            <person name="Wu L."/>
            <person name="Ma J."/>
        </authorList>
    </citation>
    <scope>NUCLEOTIDE SEQUENCE [LARGE SCALE GENOMIC DNA]</scope>
    <source>
        <strain evidence="9">CGMCC 1.16444</strain>
    </source>
</reference>
<dbReference type="PIRSF" id="PIRSF019422">
    <property type="entry name" value="MltA"/>
    <property type="match status" value="1"/>
</dbReference>
<evidence type="ECO:0000313" key="8">
    <source>
        <dbReference type="EMBL" id="MFC5069602.1"/>
    </source>
</evidence>
<evidence type="ECO:0000256" key="6">
    <source>
        <dbReference type="SAM" id="SignalP"/>
    </source>
</evidence>
<keyword evidence="3" id="KW-0456">Lyase</keyword>
<comment type="catalytic activity">
    <reaction evidence="1">
        <text>Exolytic cleavage of the (1-&gt;4)-beta-glycosidic linkage between N-acetylmuramic acid (MurNAc) and N-acetylglucosamine (GlcNAc) residues in peptidoglycan, from either the reducing or the non-reducing ends of the peptidoglycan chains, with concomitant formation of a 1,6-anhydrobond in the MurNAc residue.</text>
        <dbReference type="EC" id="4.2.2.n1"/>
    </reaction>
</comment>
<dbReference type="SUPFAM" id="SSF50685">
    <property type="entry name" value="Barwin-like endoglucanases"/>
    <property type="match status" value="1"/>
</dbReference>
<feature type="domain" description="Lytic transglycosylase MltA" evidence="7">
    <location>
        <begin position="118"/>
        <end position="249"/>
    </location>
</feature>
<evidence type="ECO:0000259" key="7">
    <source>
        <dbReference type="SMART" id="SM00925"/>
    </source>
</evidence>
<dbReference type="PANTHER" id="PTHR30124:SF0">
    <property type="entry name" value="MEMBRANE-BOUND LYTIC MUREIN TRANSGLYCOSYLASE A"/>
    <property type="match status" value="1"/>
</dbReference>
<feature type="signal peptide" evidence="6">
    <location>
        <begin position="1"/>
        <end position="23"/>
    </location>
</feature>
<keyword evidence="6" id="KW-0732">Signal</keyword>